<name>A0A6C0DZ84_9ZZZZ</name>
<reference evidence="2" key="1">
    <citation type="journal article" date="2020" name="Nature">
        <title>Giant virus diversity and host interactions through global metagenomics.</title>
        <authorList>
            <person name="Schulz F."/>
            <person name="Roux S."/>
            <person name="Paez-Espino D."/>
            <person name="Jungbluth S."/>
            <person name="Walsh D.A."/>
            <person name="Denef V.J."/>
            <person name="McMahon K.D."/>
            <person name="Konstantinidis K.T."/>
            <person name="Eloe-Fadrosh E.A."/>
            <person name="Kyrpides N.C."/>
            <person name="Woyke T."/>
        </authorList>
    </citation>
    <scope>NUCLEOTIDE SEQUENCE</scope>
    <source>
        <strain evidence="2">GVMAG-M-3300023174-92</strain>
    </source>
</reference>
<evidence type="ECO:0000256" key="1">
    <source>
        <dbReference type="SAM" id="Phobius"/>
    </source>
</evidence>
<evidence type="ECO:0000313" key="2">
    <source>
        <dbReference type="EMBL" id="QHT21349.1"/>
    </source>
</evidence>
<feature type="transmembrane region" description="Helical" evidence="1">
    <location>
        <begin position="12"/>
        <end position="30"/>
    </location>
</feature>
<keyword evidence="1" id="KW-0812">Transmembrane</keyword>
<sequence length="101" mass="11822">MAIKGLTNLCPPAMFYLVISMFAIVLMSIQNYGHRDVYCLGYYECDVSSVYIIFLLKIVYIIFWTWILNLICGAGAEWFSWLLVFLPFILFFIMISSMFIM</sequence>
<dbReference type="EMBL" id="MN739690">
    <property type="protein sequence ID" value="QHT21349.1"/>
    <property type="molecule type" value="Genomic_DNA"/>
</dbReference>
<organism evidence="2">
    <name type="scientific">viral metagenome</name>
    <dbReference type="NCBI Taxonomy" id="1070528"/>
    <lineage>
        <taxon>unclassified sequences</taxon>
        <taxon>metagenomes</taxon>
        <taxon>organismal metagenomes</taxon>
    </lineage>
</organism>
<dbReference type="AlphaFoldDB" id="A0A6C0DZ84"/>
<protein>
    <submittedName>
        <fullName evidence="2">Uncharacterized protein</fullName>
    </submittedName>
</protein>
<keyword evidence="1" id="KW-1133">Transmembrane helix</keyword>
<accession>A0A6C0DZ84</accession>
<proteinExistence type="predicted"/>
<feature type="transmembrane region" description="Helical" evidence="1">
    <location>
        <begin position="78"/>
        <end position="100"/>
    </location>
</feature>
<feature type="transmembrane region" description="Helical" evidence="1">
    <location>
        <begin position="50"/>
        <end position="71"/>
    </location>
</feature>
<keyword evidence="1" id="KW-0472">Membrane</keyword>